<keyword evidence="2" id="KW-1185">Reference proteome</keyword>
<name>A0A7X3FFD4_9BACL</name>
<dbReference type="AlphaFoldDB" id="A0A7X3FFD4"/>
<comment type="caution">
    <text evidence="1">The sequence shown here is derived from an EMBL/GenBank/DDBJ whole genome shotgun (WGS) entry which is preliminary data.</text>
</comment>
<dbReference type="Proteomes" id="UP000490800">
    <property type="component" value="Unassembled WGS sequence"/>
</dbReference>
<evidence type="ECO:0000313" key="2">
    <source>
        <dbReference type="Proteomes" id="UP000490800"/>
    </source>
</evidence>
<dbReference type="RefSeq" id="WP_157333017.1">
    <property type="nucleotide sequence ID" value="NZ_RHLK01000002.1"/>
</dbReference>
<proteinExistence type="predicted"/>
<protein>
    <recommendedName>
        <fullName evidence="3">Butirosin biosynthesis protein H N-terminal domain-containing protein</fullName>
    </recommendedName>
</protein>
<evidence type="ECO:0008006" key="3">
    <source>
        <dbReference type="Google" id="ProtNLM"/>
    </source>
</evidence>
<evidence type="ECO:0000313" key="1">
    <source>
        <dbReference type="EMBL" id="MVO98634.1"/>
    </source>
</evidence>
<organism evidence="1 2">
    <name type="scientific">Paenibacillus lutrae</name>
    <dbReference type="NCBI Taxonomy" id="2078573"/>
    <lineage>
        <taxon>Bacteria</taxon>
        <taxon>Bacillati</taxon>
        <taxon>Bacillota</taxon>
        <taxon>Bacilli</taxon>
        <taxon>Bacillales</taxon>
        <taxon>Paenibacillaceae</taxon>
        <taxon>Paenibacillus</taxon>
    </lineage>
</organism>
<dbReference type="OrthoDB" id="2544540at2"/>
<dbReference type="EMBL" id="RHLK01000002">
    <property type="protein sequence ID" value="MVO98634.1"/>
    <property type="molecule type" value="Genomic_DNA"/>
</dbReference>
<accession>A0A7X3FFD4</accession>
<gene>
    <name evidence="1" type="ORF">EDM21_03635</name>
</gene>
<reference evidence="1 2" key="1">
    <citation type="journal article" date="2019" name="Microorganisms">
        <title>Paenibacillus lutrae sp. nov., A Chitinolytic Species Isolated from A River Otter in Castril Natural Park, Granada, Spain.</title>
        <authorList>
            <person name="Rodriguez M."/>
            <person name="Reina J.C."/>
            <person name="Bejar V."/>
            <person name="Llamas I."/>
        </authorList>
    </citation>
    <scope>NUCLEOTIDE SEQUENCE [LARGE SCALE GENOMIC DNA]</scope>
    <source>
        <strain evidence="1 2">N10</strain>
    </source>
</reference>
<sequence>MNPQSETVHDETEYGDYDCEINALIYWLRHDGIEYDSLLRNNWDFRFDSLNDTFKGTIPLEDQLKHLELNNQMNYSLIRQPGELADESRLIVALDAFSLPYAQEHFRIRNQIHYTPVHYINRERIEIIDPIFKKRLFINGDELTGYWEHFSEPIIEIHGIGASRLEKPAEVYILQQDLDNYYLVTVDQLQKRITSFLSTNESLRSLHEFKRYYSLFNGMLVAREVFLRKWGLMDAHEEVVHKWKKLMKTWMGICVNPERNTPVFQRNLVELADYEVEFLRKLRL</sequence>